<reference evidence="1" key="1">
    <citation type="submission" date="2022-01" db="EMBL/GenBank/DDBJ databases">
        <title>Comparative genomics reveals a dynamic genome evolution in the ectomycorrhizal milk-cap (Lactarius) mushrooms.</title>
        <authorList>
            <consortium name="DOE Joint Genome Institute"/>
            <person name="Lebreton A."/>
            <person name="Tang N."/>
            <person name="Kuo A."/>
            <person name="LaButti K."/>
            <person name="Drula E."/>
            <person name="Barry K."/>
            <person name="Clum A."/>
            <person name="Lipzen A."/>
            <person name="Mousain D."/>
            <person name="Ng V."/>
            <person name="Wang R."/>
            <person name="Wang X."/>
            <person name="Dai Y."/>
            <person name="Henrissat B."/>
            <person name="Grigoriev I.V."/>
            <person name="Guerin-Laguette A."/>
            <person name="Yu F."/>
            <person name="Martin F.M."/>
        </authorList>
    </citation>
    <scope>NUCLEOTIDE SEQUENCE</scope>
    <source>
        <strain evidence="1">QP</strain>
    </source>
</reference>
<dbReference type="EMBL" id="JAKELL010000142">
    <property type="protein sequence ID" value="KAH8980174.1"/>
    <property type="molecule type" value="Genomic_DNA"/>
</dbReference>
<comment type="caution">
    <text evidence="1">The sequence shown here is derived from an EMBL/GenBank/DDBJ whole genome shotgun (WGS) entry which is preliminary data.</text>
</comment>
<dbReference type="Proteomes" id="UP001201163">
    <property type="component" value="Unassembled WGS sequence"/>
</dbReference>
<dbReference type="AlphaFoldDB" id="A0AAD4L6L2"/>
<keyword evidence="2" id="KW-1185">Reference proteome</keyword>
<evidence type="ECO:0000313" key="2">
    <source>
        <dbReference type="Proteomes" id="UP001201163"/>
    </source>
</evidence>
<accession>A0AAD4L6L2</accession>
<proteinExistence type="predicted"/>
<name>A0AAD4L6L2_9AGAM</name>
<sequence>MSAYCYRLLISESKVACNKSDVWDASGKENHRESTRILSRMELGLVVEGSPQRPGQDSRPWSTKGGTERVAVLEYLPANSRRGSEVAVQLIDTIEIWGRFGPPYEYSKALMPGNKVYLRVRALGKTLTNKIDAIATLPSPDLDKCAQQFKIQKMRTTCNSASSTDKGYTGHGVNAHTSKPTFRPPKPGITEAVALITPVVRQITRGVSPRRRRGLFPLALGAKRRPDTLEILVSELRKRLSKTALELVSKGIGAALFPVGVKWGWREFRSTQLLTFRVCLGSVGLYHQEQVSSGVRKKGLLPG</sequence>
<gene>
    <name evidence="1" type="ORF">EDB92DRAFT_2107269</name>
</gene>
<organism evidence="1 2">
    <name type="scientific">Lactarius akahatsu</name>
    <dbReference type="NCBI Taxonomy" id="416441"/>
    <lineage>
        <taxon>Eukaryota</taxon>
        <taxon>Fungi</taxon>
        <taxon>Dikarya</taxon>
        <taxon>Basidiomycota</taxon>
        <taxon>Agaricomycotina</taxon>
        <taxon>Agaricomycetes</taxon>
        <taxon>Russulales</taxon>
        <taxon>Russulaceae</taxon>
        <taxon>Lactarius</taxon>
    </lineage>
</organism>
<evidence type="ECO:0000313" key="1">
    <source>
        <dbReference type="EMBL" id="KAH8980174.1"/>
    </source>
</evidence>
<protein>
    <submittedName>
        <fullName evidence="1">Uncharacterized protein</fullName>
    </submittedName>
</protein>